<organism evidence="9 10">
    <name type="scientific">Elaeis guineensis var. tenera</name>
    <name type="common">Oil palm</name>
    <dbReference type="NCBI Taxonomy" id="51953"/>
    <lineage>
        <taxon>Eukaryota</taxon>
        <taxon>Viridiplantae</taxon>
        <taxon>Streptophyta</taxon>
        <taxon>Embryophyta</taxon>
        <taxon>Tracheophyta</taxon>
        <taxon>Spermatophyta</taxon>
        <taxon>Magnoliopsida</taxon>
        <taxon>Liliopsida</taxon>
        <taxon>Arecaceae</taxon>
        <taxon>Arecoideae</taxon>
        <taxon>Cocoseae</taxon>
        <taxon>Elaeidinae</taxon>
        <taxon>Elaeis</taxon>
    </lineage>
</organism>
<evidence type="ECO:0000313" key="9">
    <source>
        <dbReference type="Proteomes" id="UP000504607"/>
    </source>
</evidence>
<feature type="region of interest" description="Disordered" evidence="7">
    <location>
        <begin position="239"/>
        <end position="306"/>
    </location>
</feature>
<dbReference type="Gene3D" id="2.20.25.80">
    <property type="entry name" value="WRKY domain"/>
    <property type="match status" value="2"/>
</dbReference>
<feature type="compositionally biased region" description="Basic and acidic residues" evidence="7">
    <location>
        <begin position="346"/>
        <end position="359"/>
    </location>
</feature>
<feature type="region of interest" description="Disordered" evidence="7">
    <location>
        <begin position="318"/>
        <end position="383"/>
    </location>
</feature>
<dbReference type="GO" id="GO:0003700">
    <property type="term" value="F:DNA-binding transcription factor activity"/>
    <property type="evidence" value="ECO:0007669"/>
    <property type="project" value="InterPro"/>
</dbReference>
<dbReference type="RefSeq" id="XP_073114611.1">
    <property type="nucleotide sequence ID" value="XM_073258510.1"/>
</dbReference>
<dbReference type="Pfam" id="PF03106">
    <property type="entry name" value="WRKY"/>
    <property type="match status" value="2"/>
</dbReference>
<dbReference type="GO" id="GO:0043565">
    <property type="term" value="F:sequence-specific DNA binding"/>
    <property type="evidence" value="ECO:0007669"/>
    <property type="project" value="InterPro"/>
</dbReference>
<keyword evidence="3" id="KW-0805">Transcription regulation</keyword>
<feature type="domain" description="WRKY" evidence="8">
    <location>
        <begin position="189"/>
        <end position="246"/>
    </location>
</feature>
<dbReference type="AlphaFoldDB" id="A0A6I9R8B1"/>
<evidence type="ECO:0000259" key="8">
    <source>
        <dbReference type="PROSITE" id="PS50811"/>
    </source>
</evidence>
<dbReference type="OrthoDB" id="783645at2759"/>
<comment type="subcellular location">
    <subcellularLocation>
        <location evidence="1">Nucleus</location>
    </subcellularLocation>
</comment>
<reference evidence="10 11" key="1">
    <citation type="submission" date="2025-04" db="UniProtKB">
        <authorList>
            <consortium name="RefSeq"/>
        </authorList>
    </citation>
    <scope>IDENTIFICATION</scope>
</reference>
<dbReference type="PANTHER" id="PTHR31221:SF90">
    <property type="entry name" value="WRKY TRANSCRIPTION FACTOR 44"/>
    <property type="match status" value="1"/>
</dbReference>
<evidence type="ECO:0000256" key="5">
    <source>
        <dbReference type="ARBA" id="ARBA00023163"/>
    </source>
</evidence>
<keyword evidence="6" id="KW-0539">Nucleus</keyword>
<dbReference type="GO" id="GO:0005634">
    <property type="term" value="C:nucleus"/>
    <property type="evidence" value="ECO:0007669"/>
    <property type="project" value="UniProtKB-SubCell"/>
</dbReference>
<dbReference type="RefSeq" id="XP_029120636.1">
    <property type="nucleotide sequence ID" value="XM_029264803.1"/>
</dbReference>
<dbReference type="RefSeq" id="XP_029120638.1">
    <property type="nucleotide sequence ID" value="XM_029264805.1"/>
</dbReference>
<evidence type="ECO:0000256" key="6">
    <source>
        <dbReference type="ARBA" id="ARBA00023242"/>
    </source>
</evidence>
<keyword evidence="4" id="KW-0238">DNA-binding</keyword>
<dbReference type="SUPFAM" id="SSF118290">
    <property type="entry name" value="WRKY DNA-binding domain"/>
    <property type="match status" value="2"/>
</dbReference>
<feature type="compositionally biased region" description="Basic and acidic residues" evidence="7">
    <location>
        <begin position="439"/>
        <end position="448"/>
    </location>
</feature>
<feature type="region of interest" description="Disordered" evidence="7">
    <location>
        <begin position="162"/>
        <end position="190"/>
    </location>
</feature>
<dbReference type="FunFam" id="2.20.25.80:FF:000006">
    <property type="entry name" value="WRKY transcription factor"/>
    <property type="match status" value="2"/>
</dbReference>
<sequence length="469" mass="51259">MRDAEKIVVAKPVPSRPCSNLRSFSELLAGAMNASPATSFAEATVAIRPKTVRFKPTTNAALADVSSSDVISKSAACSLPDKASTTTSKAEHNSTILYKPVAKVVSRTTAALLANLGNFDASHQLTTATVLEQEKNQFQCLPTLNCHQDSSSHMEMDHIYEPSNSAPPATEQDARIQQPTTSGDRRSYDGYNWRKYGQKQVKGSEYPRSYYKCTHPNCPVKKKVERSFDGQIAEIVYKGEHNHPKPQPPKRLSLGSQGQTFVSEGRGRESGHRLWNGHLVEGNASEEQVDNDNETSFPDTSSFLGQTQFSHDPLLATSYNSVTKNPDTTGGPSGTSEVGDGTASLDNDKPNYKRRKTEDQVSGAGAVTEGVAEPHSATQTSIEADVSADGFHWRKYGQKVVKGNSYPRSYYRCTTPKCNARKYVERASDDSGSFVTTYEGKHNHEKPTRKTNLAVSHHDAGGLSKSRHN</sequence>
<evidence type="ECO:0000256" key="2">
    <source>
        <dbReference type="ARBA" id="ARBA00022737"/>
    </source>
</evidence>
<dbReference type="RefSeq" id="XP_010922488.1">
    <property type="nucleotide sequence ID" value="XM_010924186.3"/>
</dbReference>
<dbReference type="InterPro" id="IPR044810">
    <property type="entry name" value="WRKY_plant"/>
</dbReference>
<accession>A0A6I9R8B1</accession>
<dbReference type="RefSeq" id="XP_010922487.1">
    <property type="nucleotide sequence ID" value="XM_010924185.3"/>
</dbReference>
<dbReference type="PANTHER" id="PTHR31221">
    <property type="entry name" value="WRKY TRANSCRIPTION FACTOR PROTEIN 1-RELATED"/>
    <property type="match status" value="1"/>
</dbReference>
<dbReference type="GeneID" id="105045782"/>
<name>A0A6I9R8B1_ELAGV</name>
<evidence type="ECO:0000256" key="4">
    <source>
        <dbReference type="ARBA" id="ARBA00023125"/>
    </source>
</evidence>
<evidence type="ECO:0000256" key="7">
    <source>
        <dbReference type="SAM" id="MobiDB-lite"/>
    </source>
</evidence>
<dbReference type="InterPro" id="IPR003657">
    <property type="entry name" value="WRKY_dom"/>
</dbReference>
<gene>
    <name evidence="10 11 12 13 14" type="primary">LOC105045782</name>
</gene>
<proteinExistence type="predicted"/>
<evidence type="ECO:0000313" key="13">
    <source>
        <dbReference type="RefSeq" id="XP_029120637.1"/>
    </source>
</evidence>
<keyword evidence="2" id="KW-0677">Repeat</keyword>
<evidence type="ECO:0000313" key="12">
    <source>
        <dbReference type="RefSeq" id="XP_029120636.1"/>
    </source>
</evidence>
<feature type="domain" description="WRKY" evidence="8">
    <location>
        <begin position="382"/>
        <end position="447"/>
    </location>
</feature>
<dbReference type="PROSITE" id="PS50811">
    <property type="entry name" value="WRKY"/>
    <property type="match status" value="2"/>
</dbReference>
<keyword evidence="9" id="KW-1185">Reference proteome</keyword>
<feature type="region of interest" description="Disordered" evidence="7">
    <location>
        <begin position="428"/>
        <end position="469"/>
    </location>
</feature>
<evidence type="ECO:0000313" key="14">
    <source>
        <dbReference type="RefSeq" id="XP_029120638.1"/>
    </source>
</evidence>
<feature type="compositionally biased region" description="Polar residues" evidence="7">
    <location>
        <begin position="318"/>
        <end position="336"/>
    </location>
</feature>
<feature type="compositionally biased region" description="Polar residues" evidence="7">
    <location>
        <begin position="294"/>
        <end position="306"/>
    </location>
</feature>
<dbReference type="InterPro" id="IPR036576">
    <property type="entry name" value="WRKY_dom_sf"/>
</dbReference>
<dbReference type="RefSeq" id="XP_029120637.1">
    <property type="nucleotide sequence ID" value="XM_029264804.1"/>
</dbReference>
<dbReference type="RefSeq" id="XP_073114610.1">
    <property type="nucleotide sequence ID" value="XM_073258509.1"/>
</dbReference>
<dbReference type="SMART" id="SM00774">
    <property type="entry name" value="WRKY"/>
    <property type="match status" value="2"/>
</dbReference>
<dbReference type="Proteomes" id="UP000504607">
    <property type="component" value="Chromosome 5"/>
</dbReference>
<protein>
    <submittedName>
        <fullName evidence="10 11">WRKY transcription factor 44 isoform X1</fullName>
    </submittedName>
</protein>
<dbReference type="KEGG" id="egu:105045782"/>
<evidence type="ECO:0000313" key="11">
    <source>
        <dbReference type="RefSeq" id="XP_010922488.1"/>
    </source>
</evidence>
<keyword evidence="5" id="KW-0804">Transcription</keyword>
<evidence type="ECO:0000256" key="3">
    <source>
        <dbReference type="ARBA" id="ARBA00023015"/>
    </source>
</evidence>
<evidence type="ECO:0000256" key="1">
    <source>
        <dbReference type="ARBA" id="ARBA00004123"/>
    </source>
</evidence>
<evidence type="ECO:0000313" key="10">
    <source>
        <dbReference type="RefSeq" id="XP_010922487.1"/>
    </source>
</evidence>